<dbReference type="PATRIC" id="fig|679936.5.peg.2133"/>
<dbReference type="AlphaFoldDB" id="G8TSE6"/>
<keyword evidence="2" id="KW-1185">Reference proteome</keyword>
<evidence type="ECO:0000313" key="1">
    <source>
        <dbReference type="EMBL" id="AEW05558.1"/>
    </source>
</evidence>
<dbReference type="Proteomes" id="UP000005439">
    <property type="component" value="Chromosome"/>
</dbReference>
<organism evidence="1 2">
    <name type="scientific">Sulfobacillus acidophilus (strain ATCC 700253 / DSM 10332 / NAL)</name>
    <dbReference type="NCBI Taxonomy" id="679936"/>
    <lineage>
        <taxon>Bacteria</taxon>
        <taxon>Bacillati</taxon>
        <taxon>Bacillota</taxon>
        <taxon>Clostridia</taxon>
        <taxon>Eubacteriales</taxon>
        <taxon>Clostridiales Family XVII. Incertae Sedis</taxon>
        <taxon>Sulfobacillus</taxon>
    </lineage>
</organism>
<reference evidence="1 2" key="2">
    <citation type="journal article" date="2012" name="Stand. Genomic Sci.">
        <title>Complete genome sequence of the moderately thermophilic mineral-sulfide-oxidizing firmicute Sulfobacillus acidophilus type strain (NAL(T)).</title>
        <authorList>
            <person name="Anderson I."/>
            <person name="Chertkov O."/>
            <person name="Chen A."/>
            <person name="Saunders E."/>
            <person name="Lapidus A."/>
            <person name="Nolan M."/>
            <person name="Lucas S."/>
            <person name="Hammon N."/>
            <person name="Deshpande S."/>
            <person name="Cheng J.F."/>
            <person name="Han C."/>
            <person name="Tapia R."/>
            <person name="Goodwin L.A."/>
            <person name="Pitluck S."/>
            <person name="Liolios K."/>
            <person name="Pagani I."/>
            <person name="Ivanova N."/>
            <person name="Mikhailova N."/>
            <person name="Pati A."/>
            <person name="Palaniappan K."/>
            <person name="Land M."/>
            <person name="Pan C."/>
            <person name="Rohde M."/>
            <person name="Pukall R."/>
            <person name="Goker M."/>
            <person name="Detter J.C."/>
            <person name="Woyke T."/>
            <person name="Bristow J."/>
            <person name="Eisen J.A."/>
            <person name="Markowitz V."/>
            <person name="Hugenholtz P."/>
            <person name="Kyrpides N.C."/>
            <person name="Klenk H.P."/>
            <person name="Mavromatis K."/>
        </authorList>
    </citation>
    <scope>NUCLEOTIDE SEQUENCE [LARGE SCALE GENOMIC DNA]</scope>
    <source>
        <strain evidence="2">ATCC 700253 / DSM 10332 / NAL</strain>
    </source>
</reference>
<dbReference type="HOGENOM" id="CLU_826171_0_0_9"/>
<dbReference type="EMBL" id="CP003179">
    <property type="protein sequence ID" value="AEW05558.1"/>
    <property type="molecule type" value="Genomic_DNA"/>
</dbReference>
<proteinExistence type="predicted"/>
<dbReference type="Gene3D" id="3.40.50.2000">
    <property type="entry name" value="Glycogen Phosphorylase B"/>
    <property type="match status" value="1"/>
</dbReference>
<evidence type="ECO:0000313" key="2">
    <source>
        <dbReference type="Proteomes" id="UP000005439"/>
    </source>
</evidence>
<evidence type="ECO:0008006" key="3">
    <source>
        <dbReference type="Google" id="ProtNLM"/>
    </source>
</evidence>
<protein>
    <recommendedName>
        <fullName evidence="3">Glycosyltransferase subfamily 4-like N-terminal domain-containing protein</fullName>
    </recommendedName>
</protein>
<dbReference type="SUPFAM" id="SSF53756">
    <property type="entry name" value="UDP-Glycosyltransferase/glycogen phosphorylase"/>
    <property type="match status" value="1"/>
</dbReference>
<accession>G8TSE6</accession>
<sequence>MRVTLVTRVSPAGPPQGDVYRLKGLVEAVNRLADDLQWVDARRPPVGLPAHFWPPYFWHSRGPGSAPATDIVIAFQLAAAPLALSLPAPRRVLDLTDSLDWYRRRLGFSRITWSKRLTLAGIGRREVAYGRQFDQVWVSAEPDRLWLRQYGLETAVVPNGVNEKVWLDPADPKALVMVGNFRYLPNRLGITWFLERIWPSLASRGYRLTLVGRGSEAYRAPGVDGRGFVEDLLTVYRTHGVAISPVGTGSGAQNKILEAMGYGRPVICRASGAIGLSRPQREAVFVVGDTVGEWLAALQQCADSGIYRRKAAAGFQSVQVWGDAAYHQLCGFLADV</sequence>
<name>G8TSE6_SULAD</name>
<dbReference type="Pfam" id="PF13692">
    <property type="entry name" value="Glyco_trans_1_4"/>
    <property type="match status" value="1"/>
</dbReference>
<dbReference type="STRING" id="679936.Sulac_2068"/>
<reference evidence="2" key="1">
    <citation type="submission" date="2011-12" db="EMBL/GenBank/DDBJ databases">
        <title>The complete genome of chromosome of Sulfobacillus acidophilus DSM 10332.</title>
        <authorList>
            <person name="Lucas S."/>
            <person name="Han J."/>
            <person name="Lapidus A."/>
            <person name="Bruce D."/>
            <person name="Goodwin L."/>
            <person name="Pitluck S."/>
            <person name="Peters L."/>
            <person name="Kyrpides N."/>
            <person name="Mavromatis K."/>
            <person name="Ivanova N."/>
            <person name="Mikhailova N."/>
            <person name="Chertkov O."/>
            <person name="Saunders E."/>
            <person name="Detter J.C."/>
            <person name="Tapia R."/>
            <person name="Han C."/>
            <person name="Land M."/>
            <person name="Hauser L."/>
            <person name="Markowitz V."/>
            <person name="Cheng J.-F."/>
            <person name="Hugenholtz P."/>
            <person name="Woyke T."/>
            <person name="Wu D."/>
            <person name="Pukall R."/>
            <person name="Gehrich-Schroeter G."/>
            <person name="Schneider S."/>
            <person name="Klenk H.-P."/>
            <person name="Eisen J.A."/>
        </authorList>
    </citation>
    <scope>NUCLEOTIDE SEQUENCE [LARGE SCALE GENOMIC DNA]</scope>
    <source>
        <strain evidence="2">ATCC 700253 / DSM 10332 / NAL</strain>
    </source>
</reference>
<dbReference type="KEGG" id="sap:Sulac_2068"/>
<gene>
    <name evidence="1" type="ordered locus">Sulac_2068</name>
</gene>